<evidence type="ECO:0000313" key="11">
    <source>
        <dbReference type="Proteomes" id="UP000186883"/>
    </source>
</evidence>
<dbReference type="InterPro" id="IPR006157">
    <property type="entry name" value="FolB_dom"/>
</dbReference>
<reference evidence="9 11" key="2">
    <citation type="submission" date="2016-11" db="EMBL/GenBank/DDBJ databases">
        <title>Genome sequencing of Amycolatopsis regifaucium.</title>
        <authorList>
            <person name="Mayilraj S."/>
            <person name="Kaur N."/>
        </authorList>
    </citation>
    <scope>NUCLEOTIDE SEQUENCE [LARGE SCALE GENOMIC DNA]</scope>
    <source>
        <strain evidence="9 11">GY080</strain>
    </source>
</reference>
<keyword evidence="4 6" id="KW-0289">Folate biosynthesis</keyword>
<dbReference type="GO" id="GO:0004150">
    <property type="term" value="F:dihydroneopterin aldolase activity"/>
    <property type="evidence" value="ECO:0007669"/>
    <property type="project" value="UniProtKB-UniRule"/>
</dbReference>
<evidence type="ECO:0000259" key="7">
    <source>
        <dbReference type="SMART" id="SM00905"/>
    </source>
</evidence>
<dbReference type="NCBIfam" id="TIGR00525">
    <property type="entry name" value="folB"/>
    <property type="match status" value="1"/>
</dbReference>
<dbReference type="InterPro" id="IPR043133">
    <property type="entry name" value="GTP-CH-I_C/QueF"/>
</dbReference>
<dbReference type="EMBL" id="LOBU02000010">
    <property type="protein sequence ID" value="OKA08808.1"/>
    <property type="molecule type" value="Genomic_DNA"/>
</dbReference>
<accession>A0A154MFW7</accession>
<evidence type="ECO:0000256" key="5">
    <source>
        <dbReference type="ARBA" id="ARBA00023239"/>
    </source>
</evidence>
<dbReference type="Gene3D" id="3.30.1130.10">
    <property type="match status" value="1"/>
</dbReference>
<feature type="domain" description="Dihydroneopterin aldolase/epimerase" evidence="7">
    <location>
        <begin position="5"/>
        <end position="117"/>
    </location>
</feature>
<organism evidence="8 10">
    <name type="scientific">Amycolatopsis regifaucium</name>
    <dbReference type="NCBI Taxonomy" id="546365"/>
    <lineage>
        <taxon>Bacteria</taxon>
        <taxon>Bacillati</taxon>
        <taxon>Actinomycetota</taxon>
        <taxon>Actinomycetes</taxon>
        <taxon>Pseudonocardiales</taxon>
        <taxon>Pseudonocardiaceae</taxon>
        <taxon>Amycolatopsis</taxon>
    </lineage>
</organism>
<dbReference type="Proteomes" id="UP000076321">
    <property type="component" value="Unassembled WGS sequence"/>
</dbReference>
<dbReference type="AlphaFoldDB" id="A0A154MFW7"/>
<dbReference type="UniPathway" id="UPA00077">
    <property type="reaction ID" value="UER00154"/>
</dbReference>
<dbReference type="Proteomes" id="UP000186883">
    <property type="component" value="Unassembled WGS sequence"/>
</dbReference>
<sequence length="137" mass="14932">MSDRITLTGLRVFGRHGVFDHEKRDGQEFVVDIVVWLDLGPAAASDDLTKTLHYGELAELAAGIVAGEPYDLIESVAGKIADEVLRDERLTAVEVTVHKPSAPIPLNFDDVAVTVFSARATENAPTGREPETSRRYS</sequence>
<dbReference type="EC" id="4.1.2.25" evidence="6"/>
<dbReference type="InterPro" id="IPR006156">
    <property type="entry name" value="Dihydroneopterin_aldolase"/>
</dbReference>
<name>A0A154MFW7_9PSEU</name>
<dbReference type="PANTHER" id="PTHR42844">
    <property type="entry name" value="DIHYDRONEOPTERIN ALDOLASE 1-RELATED"/>
    <property type="match status" value="1"/>
</dbReference>
<evidence type="ECO:0000313" key="8">
    <source>
        <dbReference type="EMBL" id="KZB83342.1"/>
    </source>
</evidence>
<comment type="caution">
    <text evidence="8">The sequence shown here is derived from an EMBL/GenBank/DDBJ whole genome shotgun (WGS) entry which is preliminary data.</text>
</comment>
<dbReference type="CDD" id="cd00534">
    <property type="entry name" value="DHNA_DHNTPE"/>
    <property type="match status" value="1"/>
</dbReference>
<comment type="similarity">
    <text evidence="3 6">Belongs to the DHNA family.</text>
</comment>
<dbReference type="NCBIfam" id="TIGR00526">
    <property type="entry name" value="folB_dom"/>
    <property type="match status" value="1"/>
</dbReference>
<comment type="pathway">
    <text evidence="2 6">Cofactor biosynthesis; tetrahydrofolate biosynthesis; 2-amino-4-hydroxy-6-hydroxymethyl-7,8-dihydropteridine diphosphate from 7,8-dihydroneopterin triphosphate: step 3/4.</text>
</comment>
<keyword evidence="5 6" id="KW-0456">Lyase</keyword>
<dbReference type="Pfam" id="PF02152">
    <property type="entry name" value="FolB"/>
    <property type="match status" value="1"/>
</dbReference>
<keyword evidence="11" id="KW-1185">Reference proteome</keyword>
<reference evidence="8 10" key="1">
    <citation type="submission" date="2015-12" db="EMBL/GenBank/DDBJ databases">
        <title>Amycolatopsis regifaucium genome sequencing and assembly.</title>
        <authorList>
            <person name="Mayilraj S."/>
        </authorList>
    </citation>
    <scope>NUCLEOTIDE SEQUENCE [LARGE SCALE GENOMIC DNA]</scope>
    <source>
        <strain evidence="8 10">GY080</strain>
    </source>
</reference>
<evidence type="ECO:0000256" key="1">
    <source>
        <dbReference type="ARBA" id="ARBA00001353"/>
    </source>
</evidence>
<dbReference type="PANTHER" id="PTHR42844:SF1">
    <property type="entry name" value="DIHYDRONEOPTERIN ALDOLASE 1-RELATED"/>
    <property type="match status" value="1"/>
</dbReference>
<dbReference type="RefSeq" id="WP_061985557.1">
    <property type="nucleotide sequence ID" value="NZ_FOPQ01000014.1"/>
</dbReference>
<evidence type="ECO:0000256" key="6">
    <source>
        <dbReference type="RuleBase" id="RU362079"/>
    </source>
</evidence>
<comment type="function">
    <text evidence="6">Catalyzes the conversion of 7,8-dihydroneopterin to 6-hydroxymethyl-7,8-dihydropterin.</text>
</comment>
<dbReference type="GO" id="GO:0046656">
    <property type="term" value="P:folic acid biosynthetic process"/>
    <property type="evidence" value="ECO:0007669"/>
    <property type="project" value="UniProtKB-UniRule"/>
</dbReference>
<protein>
    <recommendedName>
        <fullName evidence="6">7,8-dihydroneopterin aldolase</fullName>
        <ecNumber evidence="6">4.1.2.25</ecNumber>
    </recommendedName>
</protein>
<proteinExistence type="inferred from homology"/>
<evidence type="ECO:0000313" key="9">
    <source>
        <dbReference type="EMBL" id="OKA08808.1"/>
    </source>
</evidence>
<dbReference type="SUPFAM" id="SSF55620">
    <property type="entry name" value="Tetrahydrobiopterin biosynthesis enzymes-like"/>
    <property type="match status" value="1"/>
</dbReference>
<evidence type="ECO:0000256" key="3">
    <source>
        <dbReference type="ARBA" id="ARBA00005708"/>
    </source>
</evidence>
<dbReference type="OrthoDB" id="3212934at2"/>
<evidence type="ECO:0000313" key="10">
    <source>
        <dbReference type="Proteomes" id="UP000076321"/>
    </source>
</evidence>
<dbReference type="SMART" id="SM00905">
    <property type="entry name" value="FolB"/>
    <property type="match status" value="1"/>
</dbReference>
<evidence type="ECO:0000256" key="4">
    <source>
        <dbReference type="ARBA" id="ARBA00022909"/>
    </source>
</evidence>
<gene>
    <name evidence="9" type="ORF">ATP06_0210585</name>
    <name evidence="8" type="ORF">AVL48_04120</name>
</gene>
<dbReference type="FunFam" id="3.30.1130.10:FF:000003">
    <property type="entry name" value="7,8-dihydroneopterin aldolase"/>
    <property type="match status" value="1"/>
</dbReference>
<evidence type="ECO:0000256" key="2">
    <source>
        <dbReference type="ARBA" id="ARBA00005013"/>
    </source>
</evidence>
<dbReference type="GO" id="GO:0046654">
    <property type="term" value="P:tetrahydrofolate biosynthetic process"/>
    <property type="evidence" value="ECO:0007669"/>
    <property type="project" value="UniProtKB-UniRule"/>
</dbReference>
<comment type="catalytic activity">
    <reaction evidence="1 6">
        <text>7,8-dihydroneopterin = 6-hydroxymethyl-7,8-dihydropterin + glycolaldehyde</text>
        <dbReference type="Rhea" id="RHEA:10540"/>
        <dbReference type="ChEBI" id="CHEBI:17001"/>
        <dbReference type="ChEBI" id="CHEBI:17071"/>
        <dbReference type="ChEBI" id="CHEBI:44841"/>
        <dbReference type="EC" id="4.1.2.25"/>
    </reaction>
</comment>
<dbReference type="GO" id="GO:0005737">
    <property type="term" value="C:cytoplasm"/>
    <property type="evidence" value="ECO:0007669"/>
    <property type="project" value="TreeGrafter"/>
</dbReference>
<dbReference type="EMBL" id="LQCI01000023">
    <property type="protein sequence ID" value="KZB83342.1"/>
    <property type="molecule type" value="Genomic_DNA"/>
</dbReference>